<dbReference type="AlphaFoldDB" id="A0A9W6HW97"/>
<name>A0A9W6HW97_9ACTN</name>
<gene>
    <name evidence="1" type="ORF">GCM10017600_06080</name>
</gene>
<dbReference type="EMBL" id="BSEV01000001">
    <property type="protein sequence ID" value="GLK07203.1"/>
    <property type="molecule type" value="Genomic_DNA"/>
</dbReference>
<dbReference type="Proteomes" id="UP001143474">
    <property type="component" value="Unassembled WGS sequence"/>
</dbReference>
<comment type="caution">
    <text evidence="1">The sequence shown here is derived from an EMBL/GenBank/DDBJ whole genome shotgun (WGS) entry which is preliminary data.</text>
</comment>
<evidence type="ECO:0000313" key="1">
    <source>
        <dbReference type="EMBL" id="GLK07203.1"/>
    </source>
</evidence>
<reference evidence="1" key="1">
    <citation type="journal article" date="2014" name="Int. J. Syst. Evol. Microbiol.">
        <title>Complete genome sequence of Corynebacterium casei LMG S-19264T (=DSM 44701T), isolated from a smear-ripened cheese.</title>
        <authorList>
            <consortium name="US DOE Joint Genome Institute (JGI-PGF)"/>
            <person name="Walter F."/>
            <person name="Albersmeier A."/>
            <person name="Kalinowski J."/>
            <person name="Ruckert C."/>
        </authorList>
    </citation>
    <scope>NUCLEOTIDE SEQUENCE</scope>
    <source>
        <strain evidence="1">VKM Ac-2007</strain>
    </source>
</reference>
<sequence>MCLVRYRGGVPTSERHLSAEEQAVILTLLAQDFPGVDELRAQVPSAVVTGGCGCGCATVNLRTEGGPLALAVPARKGVVVSAGVRGRGDGVLLFVEEGRLSCLEVYSCEDAPAPLPRPEDLVIDPPDSWE</sequence>
<reference evidence="1" key="2">
    <citation type="submission" date="2023-01" db="EMBL/GenBank/DDBJ databases">
        <authorList>
            <person name="Sun Q."/>
            <person name="Evtushenko L."/>
        </authorList>
    </citation>
    <scope>NUCLEOTIDE SEQUENCE</scope>
    <source>
        <strain evidence="1">VKM Ac-2007</strain>
    </source>
</reference>
<evidence type="ECO:0000313" key="2">
    <source>
        <dbReference type="Proteomes" id="UP001143474"/>
    </source>
</evidence>
<accession>A0A9W6HW97</accession>
<keyword evidence="2" id="KW-1185">Reference proteome</keyword>
<organism evidence="1 2">
    <name type="scientific">Streptosporangium carneum</name>
    <dbReference type="NCBI Taxonomy" id="47481"/>
    <lineage>
        <taxon>Bacteria</taxon>
        <taxon>Bacillati</taxon>
        <taxon>Actinomycetota</taxon>
        <taxon>Actinomycetes</taxon>
        <taxon>Streptosporangiales</taxon>
        <taxon>Streptosporangiaceae</taxon>
        <taxon>Streptosporangium</taxon>
    </lineage>
</organism>
<proteinExistence type="predicted"/>
<protein>
    <submittedName>
        <fullName evidence="1">Uncharacterized protein</fullName>
    </submittedName>
</protein>